<gene>
    <name evidence="2" type="ORF">GU926_17005</name>
</gene>
<dbReference type="KEGG" id="nib:GU926_17005"/>
<keyword evidence="3" id="KW-1185">Reference proteome</keyword>
<evidence type="ECO:0008006" key="4">
    <source>
        <dbReference type="Google" id="ProtNLM"/>
    </source>
</evidence>
<feature type="transmembrane region" description="Helical" evidence="1">
    <location>
        <begin position="16"/>
        <end position="35"/>
    </location>
</feature>
<dbReference type="EMBL" id="CP047897">
    <property type="protein sequence ID" value="QHL89032.1"/>
    <property type="molecule type" value="Genomic_DNA"/>
</dbReference>
<sequence length="525" mass="61287">MRTLPNDKPFLPNHTTFALVFTALYGVALAFFMQYHELWFDETEPWLLALYSNSYTDLLTNKQFEGHPNLWYSLLYVITRFTDNLQALKITQWACALGFVFVFLRNAPFPRVTKLLICFGYYGLFEYGLISRLYAIELLTLFLICTFYPKRFTHWYGYVLLLILNAQTNLFGFLMSGVLGLLLLSEAFKIWKESPHWAPISTSQKIMGGFLWALGCGFSFWSMLRPVEPHKEFFPLTMPYYFFQSGTRLWQAFVPIPSFIVNFWNTSLLNNSKEIVLSGVLFLVIAGGLLGVKRLLYLFLLLFATLFFFFYLKFEGSLRHHAHYFIFTLAFYWIASFYQKEEHSSYPLLLQRFHLWTKKWFAKLLLVCAVLQVAAGVYALYIEVKYPFFPGKQVAEYLKTLPSHAIIVTEDEVTSSNITAYYGQPIFHLPNGNYRSFYVLNFLEDHNPRKFVLLDWAGAIAQQRQAPVIYISRNEIPYQWHTTPVILLKEYKGNYINTFSFFIYEIPPLPIPKKQITAEPPVGGL</sequence>
<feature type="transmembrane region" description="Helical" evidence="1">
    <location>
        <begin position="90"/>
        <end position="108"/>
    </location>
</feature>
<evidence type="ECO:0000313" key="2">
    <source>
        <dbReference type="EMBL" id="QHL89032.1"/>
    </source>
</evidence>
<name>A0A6P1P3R1_9BACT</name>
<feature type="transmembrane region" description="Helical" evidence="1">
    <location>
        <begin position="320"/>
        <end position="339"/>
    </location>
</feature>
<keyword evidence="1" id="KW-0812">Transmembrane</keyword>
<feature type="transmembrane region" description="Helical" evidence="1">
    <location>
        <begin position="275"/>
        <end position="292"/>
    </location>
</feature>
<dbReference type="RefSeq" id="WP_160693993.1">
    <property type="nucleotide sequence ID" value="NZ_CP047897.1"/>
</dbReference>
<feature type="transmembrane region" description="Helical" evidence="1">
    <location>
        <begin position="155"/>
        <end position="185"/>
    </location>
</feature>
<keyword evidence="1" id="KW-0472">Membrane</keyword>
<feature type="transmembrane region" description="Helical" evidence="1">
    <location>
        <begin position="206"/>
        <end position="224"/>
    </location>
</feature>
<feature type="transmembrane region" description="Helical" evidence="1">
    <location>
        <begin position="129"/>
        <end position="149"/>
    </location>
</feature>
<evidence type="ECO:0000256" key="1">
    <source>
        <dbReference type="SAM" id="Phobius"/>
    </source>
</evidence>
<reference evidence="2 3" key="1">
    <citation type="submission" date="2020-01" db="EMBL/GenBank/DDBJ databases">
        <authorList>
            <person name="Kim M."/>
        </authorList>
    </citation>
    <scope>NUCLEOTIDE SEQUENCE [LARGE SCALE GENOMIC DNA]</scope>
    <source>
        <strain evidence="2 3">BT10</strain>
    </source>
</reference>
<dbReference type="Proteomes" id="UP000464214">
    <property type="component" value="Chromosome"/>
</dbReference>
<keyword evidence="1" id="KW-1133">Transmembrane helix</keyword>
<accession>A0A6P1P3R1</accession>
<evidence type="ECO:0000313" key="3">
    <source>
        <dbReference type="Proteomes" id="UP000464214"/>
    </source>
</evidence>
<feature type="transmembrane region" description="Helical" evidence="1">
    <location>
        <begin position="297"/>
        <end position="314"/>
    </location>
</feature>
<dbReference type="AlphaFoldDB" id="A0A6P1P3R1"/>
<feature type="transmembrane region" description="Helical" evidence="1">
    <location>
        <begin position="360"/>
        <end position="381"/>
    </location>
</feature>
<organism evidence="2 3">
    <name type="scientific">Nibribacter ruber</name>
    <dbReference type="NCBI Taxonomy" id="2698458"/>
    <lineage>
        <taxon>Bacteria</taxon>
        <taxon>Pseudomonadati</taxon>
        <taxon>Bacteroidota</taxon>
        <taxon>Cytophagia</taxon>
        <taxon>Cytophagales</taxon>
        <taxon>Hymenobacteraceae</taxon>
        <taxon>Nibribacter</taxon>
    </lineage>
</organism>
<protein>
    <recommendedName>
        <fullName evidence="4">Glycosyltransferase RgtA/B/C/D-like domain-containing protein</fullName>
    </recommendedName>
</protein>
<proteinExistence type="predicted"/>